<dbReference type="GO" id="GO:0008474">
    <property type="term" value="F:palmitoyl-(protein) hydrolase activity"/>
    <property type="evidence" value="ECO:0007669"/>
    <property type="project" value="TreeGrafter"/>
</dbReference>
<evidence type="ECO:0000256" key="1">
    <source>
        <dbReference type="SAM" id="MobiDB-lite"/>
    </source>
</evidence>
<protein>
    <submittedName>
        <fullName evidence="4">Mername-AA194 putative peptidase (inferred by orthology to a S. mansoni protein)</fullName>
    </submittedName>
</protein>
<sequence length="335" mass="37825">MTRPTIWRADSRILTRDRLLREGWTESTEGANSESQSSYSIALPPFTTDFSSFNISNSNESGDETITRSRRSRKRSGQSSSSVSNHQKRYGCGEVFFLILKCIGTSCYVFCPPIPELITRKLAFHPPQRGLSYVIEVHDENNTCIELKYASKARKFECARIRPRNLLAIKRRRVDLEGIETRFVKTARGSWLTTLLIKNRNPNRNSLTEDVPNVGVGACPRPSKQINGIFSDSVGDLLERMFWVVVFSQPNGSDLGCYLQSEGLNLRWLSDELDVDVYAYDYSGFGTSTGHASEKNIYSDIEAVYNHILVTRGADIRVGCIFIEHILILRSSTIS</sequence>
<organism evidence="4">
    <name type="scientific">Anisakis simplex</name>
    <name type="common">Herring worm</name>
    <dbReference type="NCBI Taxonomy" id="6269"/>
    <lineage>
        <taxon>Eukaryota</taxon>
        <taxon>Metazoa</taxon>
        <taxon>Ecdysozoa</taxon>
        <taxon>Nematoda</taxon>
        <taxon>Chromadorea</taxon>
        <taxon>Rhabditida</taxon>
        <taxon>Spirurina</taxon>
        <taxon>Ascaridomorpha</taxon>
        <taxon>Ascaridoidea</taxon>
        <taxon>Anisakidae</taxon>
        <taxon>Anisakis</taxon>
        <taxon>Anisakis simplex complex</taxon>
    </lineage>
</organism>
<dbReference type="PANTHER" id="PTHR12277">
    <property type="entry name" value="ALPHA/BETA HYDROLASE DOMAIN-CONTAINING PROTEIN"/>
    <property type="match status" value="1"/>
</dbReference>
<dbReference type="PANTHER" id="PTHR12277:SF39">
    <property type="entry name" value="SERINE AMINOPEPTIDASE S33 DOMAIN-CONTAINING PROTEIN"/>
    <property type="match status" value="1"/>
</dbReference>
<proteinExistence type="predicted"/>
<reference evidence="4" key="1">
    <citation type="submission" date="2017-02" db="UniProtKB">
        <authorList>
            <consortium name="WormBaseParasite"/>
        </authorList>
    </citation>
    <scope>IDENTIFICATION</scope>
</reference>
<evidence type="ECO:0000313" key="4">
    <source>
        <dbReference type="WBParaSite" id="ASIM_0001858001-mRNA-1"/>
    </source>
</evidence>
<dbReference type="GO" id="GO:0005886">
    <property type="term" value="C:plasma membrane"/>
    <property type="evidence" value="ECO:0007669"/>
    <property type="project" value="TreeGrafter"/>
</dbReference>
<feature type="region of interest" description="Disordered" evidence="1">
    <location>
        <begin position="53"/>
        <end position="86"/>
    </location>
</feature>
<dbReference type="GO" id="GO:0010008">
    <property type="term" value="C:endosome membrane"/>
    <property type="evidence" value="ECO:0007669"/>
    <property type="project" value="TreeGrafter"/>
</dbReference>
<evidence type="ECO:0000313" key="2">
    <source>
        <dbReference type="EMBL" id="VDK62428.1"/>
    </source>
</evidence>
<name>A0A0M3KC81_ANISI</name>
<dbReference type="OrthoDB" id="5854641at2759"/>
<keyword evidence="3" id="KW-1185">Reference proteome</keyword>
<dbReference type="WBParaSite" id="ASIM_0001858001-mRNA-1">
    <property type="protein sequence ID" value="ASIM_0001858001-mRNA-1"/>
    <property type="gene ID" value="ASIM_0001858001"/>
</dbReference>
<reference evidence="2 3" key="2">
    <citation type="submission" date="2018-11" db="EMBL/GenBank/DDBJ databases">
        <authorList>
            <consortium name="Pathogen Informatics"/>
        </authorList>
    </citation>
    <scope>NUCLEOTIDE SEQUENCE [LARGE SCALE GENOMIC DNA]</scope>
</reference>
<evidence type="ECO:0000313" key="3">
    <source>
        <dbReference type="Proteomes" id="UP000267096"/>
    </source>
</evidence>
<accession>A0A0M3KC81</accession>
<dbReference type="InterPro" id="IPR029058">
    <property type="entry name" value="AB_hydrolase_fold"/>
</dbReference>
<dbReference type="Proteomes" id="UP000267096">
    <property type="component" value="Unassembled WGS sequence"/>
</dbReference>
<dbReference type="SUPFAM" id="SSF53474">
    <property type="entry name" value="alpha/beta-Hydrolases"/>
    <property type="match status" value="1"/>
</dbReference>
<gene>
    <name evidence="2" type="ORF">ASIM_LOCUS17979</name>
</gene>
<dbReference type="Gene3D" id="3.40.50.1820">
    <property type="entry name" value="alpha/beta hydrolase"/>
    <property type="match status" value="1"/>
</dbReference>
<dbReference type="AlphaFoldDB" id="A0A0M3KC81"/>
<dbReference type="EMBL" id="UYRR01034838">
    <property type="protein sequence ID" value="VDK62428.1"/>
    <property type="molecule type" value="Genomic_DNA"/>
</dbReference>